<reference evidence="1 2" key="1">
    <citation type="submission" date="2021-03" db="EMBL/GenBank/DDBJ databases">
        <title>Sequencing the genomes of 1000 actinobacteria strains.</title>
        <authorList>
            <person name="Klenk H.-P."/>
        </authorList>
    </citation>
    <scope>NUCLEOTIDE SEQUENCE [LARGE SCALE GENOMIC DNA]</scope>
    <source>
        <strain evidence="1 2">DSM 14564</strain>
    </source>
</reference>
<dbReference type="NCBIfam" id="TIGR03085">
    <property type="entry name" value="TIGR03085 family metal-binding protein"/>
    <property type="match status" value="1"/>
</dbReference>
<dbReference type="RefSeq" id="WP_209886550.1">
    <property type="nucleotide sequence ID" value="NZ_BAAAJV010000011.1"/>
</dbReference>
<gene>
    <name evidence="1" type="ORF">JOF44_000331</name>
</gene>
<name>A0ABS4YHR9_9MICO</name>
<dbReference type="NCBIfam" id="TIGR03083">
    <property type="entry name" value="maleylpyruvate isomerase family mycothiol-dependent enzyme"/>
    <property type="match status" value="1"/>
</dbReference>
<dbReference type="EMBL" id="JAGIOC010000001">
    <property type="protein sequence ID" value="MBP2407428.1"/>
    <property type="molecule type" value="Genomic_DNA"/>
</dbReference>
<dbReference type="InterPro" id="IPR017517">
    <property type="entry name" value="Maleyloyr_isom"/>
</dbReference>
<proteinExistence type="predicted"/>
<accession>A0ABS4YHR9</accession>
<evidence type="ECO:0000313" key="1">
    <source>
        <dbReference type="EMBL" id="MBP2407428.1"/>
    </source>
</evidence>
<protein>
    <submittedName>
        <fullName evidence="1">Uncharacterized protein (TIGR03085 family)</fullName>
    </submittedName>
</protein>
<dbReference type="SUPFAM" id="SSF109854">
    <property type="entry name" value="DinB/YfiT-like putative metalloenzymes"/>
    <property type="match status" value="1"/>
</dbReference>
<evidence type="ECO:0000313" key="2">
    <source>
        <dbReference type="Proteomes" id="UP000698222"/>
    </source>
</evidence>
<dbReference type="Proteomes" id="UP000698222">
    <property type="component" value="Unassembled WGS sequence"/>
</dbReference>
<comment type="caution">
    <text evidence="1">The sequence shown here is derived from an EMBL/GenBank/DDBJ whole genome shotgun (WGS) entry which is preliminary data.</text>
</comment>
<dbReference type="InterPro" id="IPR034660">
    <property type="entry name" value="DinB/YfiT-like"/>
</dbReference>
<organism evidence="1 2">
    <name type="scientific">Brachybacterium fresconis</name>
    <dbReference type="NCBI Taxonomy" id="173363"/>
    <lineage>
        <taxon>Bacteria</taxon>
        <taxon>Bacillati</taxon>
        <taxon>Actinomycetota</taxon>
        <taxon>Actinomycetes</taxon>
        <taxon>Micrococcales</taxon>
        <taxon>Dermabacteraceae</taxon>
        <taxon>Brachybacterium</taxon>
    </lineage>
</organism>
<sequence>MTTSHDPEREQFATTFQALGPQAPTILPGWDAADLLEHLSDRERDTPVVMAARLPGPLGRRAKTVREEQRARPWSERVERFRQGPGRSPVGAVDRLSGQGELLIHHEDLRRAQKDWEPRALSADQQAQAWRALTLLSRISVHVAADISLVSPRGGLQLRSRRSAGSLRVHGEALELLLWASGRDEVAQVRVHGDEGAIRALAEGRRGM</sequence>
<dbReference type="InterPro" id="IPR017519">
    <property type="entry name" value="CHP03085"/>
</dbReference>
<keyword evidence="2" id="KW-1185">Reference proteome</keyword>